<dbReference type="GO" id="GO:0009507">
    <property type="term" value="C:chloroplast"/>
    <property type="evidence" value="ECO:0007669"/>
    <property type="project" value="UniProtKB-SubCell"/>
</dbReference>
<dbReference type="SUPFAM" id="SSF52540">
    <property type="entry name" value="P-loop containing nucleoside triphosphate hydrolases"/>
    <property type="match status" value="1"/>
</dbReference>
<dbReference type="AlphaFoldDB" id="A0AA88R116"/>
<dbReference type="InterPro" id="IPR000623">
    <property type="entry name" value="Shikimate_kinase/TSH1"/>
</dbReference>
<dbReference type="Gene3D" id="3.40.50.300">
    <property type="entry name" value="P-loop containing nucleotide triphosphate hydrolases"/>
    <property type="match status" value="1"/>
</dbReference>
<dbReference type="GO" id="GO:0005829">
    <property type="term" value="C:cytosol"/>
    <property type="evidence" value="ECO:0007669"/>
    <property type="project" value="TreeGrafter"/>
</dbReference>
<name>A0AA88R116_9ASTE</name>
<dbReference type="PANTHER" id="PTHR21087:SF4">
    <property type="entry name" value="INACTIVE SHIKIMATE KINASE LIKE 1, CHLOROPLASTIC-RELATED"/>
    <property type="match status" value="1"/>
</dbReference>
<dbReference type="FunFam" id="3.40.50.300:FF:001033">
    <property type="entry name" value="Shikimate kinase 2, chloroplastic"/>
    <property type="match status" value="1"/>
</dbReference>
<dbReference type="InterPro" id="IPR031322">
    <property type="entry name" value="Shikimate/glucono_kinase"/>
</dbReference>
<evidence type="ECO:0000256" key="2">
    <source>
        <dbReference type="ARBA" id="ARBA00006997"/>
    </source>
</evidence>
<keyword evidence="4" id="KW-1185">Reference proteome</keyword>
<accession>A0AA88R116</accession>
<proteinExistence type="inferred from homology"/>
<dbReference type="HAMAP" id="MF_00109">
    <property type="entry name" value="Shikimate_kinase"/>
    <property type="match status" value="1"/>
</dbReference>
<reference evidence="3" key="1">
    <citation type="submission" date="2022-12" db="EMBL/GenBank/DDBJ databases">
        <title>Draft genome assemblies for two species of Escallonia (Escalloniales).</title>
        <authorList>
            <person name="Chanderbali A."/>
            <person name="Dervinis C."/>
            <person name="Anghel I."/>
            <person name="Soltis D."/>
            <person name="Soltis P."/>
            <person name="Zapata F."/>
        </authorList>
    </citation>
    <scope>NUCLEOTIDE SEQUENCE</scope>
    <source>
        <strain evidence="3">UCBG92.1500</strain>
        <tissue evidence="3">Leaf</tissue>
    </source>
</reference>
<dbReference type="Proteomes" id="UP001187471">
    <property type="component" value="Unassembled WGS sequence"/>
</dbReference>
<dbReference type="PANTHER" id="PTHR21087">
    <property type="entry name" value="SHIKIMATE KINASE"/>
    <property type="match status" value="1"/>
</dbReference>
<dbReference type="Pfam" id="PF01202">
    <property type="entry name" value="SKI"/>
    <property type="match status" value="1"/>
</dbReference>
<evidence type="ECO:0000313" key="3">
    <source>
        <dbReference type="EMBL" id="KAK2968785.1"/>
    </source>
</evidence>
<protein>
    <recommendedName>
        <fullName evidence="5">Inactive shikimate kinase like 1, chloroplastic</fullName>
    </recommendedName>
</protein>
<comment type="similarity">
    <text evidence="2">Belongs to the shikimate kinase family.</text>
</comment>
<comment type="subcellular location">
    <subcellularLocation>
        <location evidence="1">Plastid</location>
        <location evidence="1">Chloroplast</location>
    </subcellularLocation>
</comment>
<dbReference type="PRINTS" id="PR01100">
    <property type="entry name" value="SHIKIMTKNASE"/>
</dbReference>
<dbReference type="EMBL" id="JAVXUO010002884">
    <property type="protein sequence ID" value="KAK2968785.1"/>
    <property type="molecule type" value="Genomic_DNA"/>
</dbReference>
<evidence type="ECO:0000313" key="4">
    <source>
        <dbReference type="Proteomes" id="UP001187471"/>
    </source>
</evidence>
<evidence type="ECO:0008006" key="5">
    <source>
        <dbReference type="Google" id="ProtNLM"/>
    </source>
</evidence>
<dbReference type="InterPro" id="IPR027417">
    <property type="entry name" value="P-loop_NTPase"/>
</dbReference>
<organism evidence="3 4">
    <name type="scientific">Escallonia rubra</name>
    <dbReference type="NCBI Taxonomy" id="112253"/>
    <lineage>
        <taxon>Eukaryota</taxon>
        <taxon>Viridiplantae</taxon>
        <taxon>Streptophyta</taxon>
        <taxon>Embryophyta</taxon>
        <taxon>Tracheophyta</taxon>
        <taxon>Spermatophyta</taxon>
        <taxon>Magnoliopsida</taxon>
        <taxon>eudicotyledons</taxon>
        <taxon>Gunneridae</taxon>
        <taxon>Pentapetalae</taxon>
        <taxon>asterids</taxon>
        <taxon>campanulids</taxon>
        <taxon>Escalloniales</taxon>
        <taxon>Escalloniaceae</taxon>
        <taxon>Escallonia</taxon>
    </lineage>
</organism>
<sequence length="301" mass="33103">MEMIQATCRCSHIQFLQPFPNFHVPVLNPRPSFAAKYDHPLPTSPLSLSLTSNIPRKPLTTTRSLLDDTVSGSTTKVIEADADIFLAVKKKAMDLSSELKGTSIYLVGINSRMKSSLGKLLADALRYYFFDSDGLIAEAAGSEGTARSFRERDEKGFRESETEVLKQLSSMGRLVVSAGNGSVQSTTNLALLRHGITIWIDVPLDVVAKEVVEDEIHLSATEISTSRSYSEALTQLKVMYEEMRGGYATADATVSLQKIASQVGYDDSDAVTTEDMGLEVLKEIEKLIRVKKLMQEAARPF</sequence>
<gene>
    <name evidence="3" type="ORF">RJ640_028178</name>
</gene>
<comment type="caution">
    <text evidence="3">The sequence shown here is derived from an EMBL/GenBank/DDBJ whole genome shotgun (WGS) entry which is preliminary data.</text>
</comment>
<evidence type="ECO:0000256" key="1">
    <source>
        <dbReference type="ARBA" id="ARBA00004229"/>
    </source>
</evidence>